<dbReference type="PANTHER" id="PTHR36179">
    <property type="entry name" value="LUD_DOM DOMAIN-CONTAINING PROTEIN"/>
    <property type="match status" value="1"/>
</dbReference>
<dbReference type="PIRSF" id="PIRSF020269">
    <property type="entry name" value="DUF1121"/>
    <property type="match status" value="1"/>
</dbReference>
<evidence type="ECO:0000259" key="1">
    <source>
        <dbReference type="Pfam" id="PF02589"/>
    </source>
</evidence>
<dbReference type="InterPro" id="IPR024185">
    <property type="entry name" value="FTHF_cligase-like_sf"/>
</dbReference>
<comment type="caution">
    <text evidence="2">The sequence shown here is derived from an EMBL/GenBank/DDBJ whole genome shotgun (WGS) entry which is preliminary data.</text>
</comment>
<dbReference type="PANTHER" id="PTHR36179:SF2">
    <property type="entry name" value="LUD DOMAIN-CONTAINING PROTEIN"/>
    <property type="match status" value="1"/>
</dbReference>
<dbReference type="Gene3D" id="3.40.50.10420">
    <property type="entry name" value="NagB/RpiA/CoA transferase-like"/>
    <property type="match status" value="1"/>
</dbReference>
<dbReference type="EMBL" id="JAOSHN010000005">
    <property type="protein sequence ID" value="MCU7379269.1"/>
    <property type="molecule type" value="Genomic_DNA"/>
</dbReference>
<evidence type="ECO:0000313" key="3">
    <source>
        <dbReference type="Proteomes" id="UP001065549"/>
    </source>
</evidence>
<proteinExistence type="predicted"/>
<name>A0A9J6QT61_9FIRM</name>
<dbReference type="InterPro" id="IPR037171">
    <property type="entry name" value="NagB/RpiA_transferase-like"/>
</dbReference>
<dbReference type="InterPro" id="IPR009501">
    <property type="entry name" value="UCP020269"/>
</dbReference>
<dbReference type="InterPro" id="IPR003741">
    <property type="entry name" value="LUD_dom"/>
</dbReference>
<organism evidence="2 3">
    <name type="scientific">Hominibacterium faecale</name>
    <dbReference type="NCBI Taxonomy" id="2839743"/>
    <lineage>
        <taxon>Bacteria</taxon>
        <taxon>Bacillati</taxon>
        <taxon>Bacillota</taxon>
        <taxon>Clostridia</taxon>
        <taxon>Peptostreptococcales</taxon>
        <taxon>Anaerovoracaceae</taxon>
        <taxon>Hominibacterium</taxon>
    </lineage>
</organism>
<keyword evidence="3" id="KW-1185">Reference proteome</keyword>
<gene>
    <name evidence="2" type="ORF">OBO34_13020</name>
</gene>
<protein>
    <submittedName>
        <fullName evidence="2">Lactate utilization protein</fullName>
    </submittedName>
</protein>
<evidence type="ECO:0000313" key="2">
    <source>
        <dbReference type="EMBL" id="MCU7379269.1"/>
    </source>
</evidence>
<dbReference type="Proteomes" id="UP001065549">
    <property type="component" value="Unassembled WGS sequence"/>
</dbReference>
<dbReference type="SUPFAM" id="SSF100950">
    <property type="entry name" value="NagB/RpiA/CoA transferase-like"/>
    <property type="match status" value="1"/>
</dbReference>
<feature type="domain" description="LUD" evidence="1">
    <location>
        <begin position="13"/>
        <end position="200"/>
    </location>
</feature>
<dbReference type="RefSeq" id="WP_148396171.1">
    <property type="nucleotide sequence ID" value="NZ_JAJAGH010000018.1"/>
</dbReference>
<dbReference type="Pfam" id="PF02589">
    <property type="entry name" value="LUD_dom"/>
    <property type="match status" value="1"/>
</dbReference>
<sequence length="206" mass="22421">MNEHVKEANKKRIEAIIKNLETRNMSGYYCETAEDAKNKILSMISEGDLVSWGGSASLDELGIKKELKNVLDGTAPSKEEALENRRKAFMADVYLTGTNAVTMDGELVNIDKTGNRVAAMCFGPKKVIVVAGINKIVENEDAAVGRIRTEACVPNAIRLGLMTPCAVTGKCAHCLGQSMCCYTVTTRASAIKDRIHIILVNEHLGY</sequence>
<accession>A0A9J6QT61</accession>
<dbReference type="AlphaFoldDB" id="A0A9J6QT61"/>
<reference evidence="2" key="1">
    <citation type="submission" date="2022-09" db="EMBL/GenBank/DDBJ databases">
        <title>Culturomic study of gut microbiota in children with autism spectrum disorder.</title>
        <authorList>
            <person name="Efimov B.A."/>
            <person name="Chaplin A.V."/>
            <person name="Sokolova S.R."/>
            <person name="Pikina A.P."/>
            <person name="Korzhanova M."/>
            <person name="Belova V."/>
            <person name="Korostin D."/>
        </authorList>
    </citation>
    <scope>NUCLEOTIDE SEQUENCE</scope>
    <source>
        <strain evidence="2">ASD5510</strain>
    </source>
</reference>